<dbReference type="OrthoDB" id="9777385at2"/>
<dbReference type="Pfam" id="PF01546">
    <property type="entry name" value="Peptidase_M20"/>
    <property type="match status" value="1"/>
</dbReference>
<dbReference type="PANTHER" id="PTHR11014">
    <property type="entry name" value="PEPTIDASE M20 FAMILY MEMBER"/>
    <property type="match status" value="1"/>
</dbReference>
<dbReference type="Gene3D" id="3.40.630.10">
    <property type="entry name" value="Zn peptidases"/>
    <property type="match status" value="1"/>
</dbReference>
<organism evidence="5 6">
    <name type="scientific">Stella humosa</name>
    <dbReference type="NCBI Taxonomy" id="94"/>
    <lineage>
        <taxon>Bacteria</taxon>
        <taxon>Pseudomonadati</taxon>
        <taxon>Pseudomonadota</taxon>
        <taxon>Alphaproteobacteria</taxon>
        <taxon>Rhodospirillales</taxon>
        <taxon>Stellaceae</taxon>
        <taxon>Stella</taxon>
    </lineage>
</organism>
<name>A0A3N1KYI8_9PROT</name>
<accession>A0A3N1KYI8</accession>
<feature type="domain" description="Peptidase M20 dimerisation" evidence="4">
    <location>
        <begin position="182"/>
        <end position="278"/>
    </location>
</feature>
<proteinExistence type="inferred from homology"/>
<reference evidence="5 6" key="1">
    <citation type="submission" date="2018-11" db="EMBL/GenBank/DDBJ databases">
        <title>Genomic Encyclopedia of Type Strains, Phase IV (KMG-IV): sequencing the most valuable type-strain genomes for metagenomic binning, comparative biology and taxonomic classification.</title>
        <authorList>
            <person name="Goeker M."/>
        </authorList>
    </citation>
    <scope>NUCLEOTIDE SEQUENCE [LARGE SCALE GENOMIC DNA]</scope>
    <source>
        <strain evidence="5 6">DSM 5900</strain>
    </source>
</reference>
<dbReference type="PIRSF" id="PIRSF005962">
    <property type="entry name" value="Pept_M20D_amidohydro"/>
    <property type="match status" value="1"/>
</dbReference>
<feature type="binding site" evidence="3">
    <location>
        <position position="103"/>
    </location>
    <ligand>
        <name>Mn(2+)</name>
        <dbReference type="ChEBI" id="CHEBI:29035"/>
        <label>2</label>
    </ligand>
</feature>
<keyword evidence="6" id="KW-1185">Reference proteome</keyword>
<feature type="binding site" evidence="3">
    <location>
        <position position="162"/>
    </location>
    <ligand>
        <name>Mn(2+)</name>
        <dbReference type="ChEBI" id="CHEBI:29035"/>
        <label>2</label>
    </ligand>
</feature>
<keyword evidence="3" id="KW-0464">Manganese</keyword>
<dbReference type="FunFam" id="3.30.70.360:FF:000014">
    <property type="entry name" value="N-acyl-L-amino acid amidohydrolase"/>
    <property type="match status" value="1"/>
</dbReference>
<gene>
    <name evidence="5" type="ORF">EDC65_4799</name>
</gene>
<dbReference type="InterPro" id="IPR017439">
    <property type="entry name" value="Amidohydrolase"/>
</dbReference>
<evidence type="ECO:0000313" key="6">
    <source>
        <dbReference type="Proteomes" id="UP000278222"/>
    </source>
</evidence>
<dbReference type="CDD" id="cd05666">
    <property type="entry name" value="M20_Acy1-like"/>
    <property type="match status" value="1"/>
</dbReference>
<dbReference type="EMBL" id="RJKX01000017">
    <property type="protein sequence ID" value="ROP83266.1"/>
    <property type="molecule type" value="Genomic_DNA"/>
</dbReference>
<evidence type="ECO:0000256" key="3">
    <source>
        <dbReference type="PIRSR" id="PIRSR005962-1"/>
    </source>
</evidence>
<keyword evidence="2 5" id="KW-0378">Hydrolase</keyword>
<dbReference type="InterPro" id="IPR036264">
    <property type="entry name" value="Bact_exopeptidase_dim_dom"/>
</dbReference>
<sequence>MNIEPRIAAWHEELTRIRRDIHAHPELGFEEERTSAIVARELREYGCEVTTGIAKTGVVGTIRVGNSPRAVGLRADMDCLPMQEMNSFAHASKFKGRMHGCGHDGHTTMLLGAAKYLAETRNFQGTVHLIFQPAEEGQGGGRVMVEEGLFEKFPCDAIFAMHNWPVLEAGKFQIRPGPMLAGGMRFDITVKGRGTHGAKPETGIDPVITAAHIATAAQSIVSRTMSPHEPVVLSVTQIHAGDAYNVIPETAVLRGTIRCFSEQAREQVRATFTRIAHEMAGAFGAEAIVDIKDGYPPLVNDEKEAGFLADVATEIVGAENVERNGPRIMGSEDFSYMLQAVPGAFVMLGQGGGTSGSGHTSCEVHNPGYDFNDDVLPLGATLFARLVEKKLSTEAAA</sequence>
<dbReference type="RefSeq" id="WP_123694355.1">
    <property type="nucleotide sequence ID" value="NZ_AP019700.1"/>
</dbReference>
<comment type="caution">
    <text evidence="5">The sequence shown here is derived from an EMBL/GenBank/DDBJ whole genome shotgun (WGS) entry which is preliminary data.</text>
</comment>
<dbReference type="AlphaFoldDB" id="A0A3N1KYI8"/>
<evidence type="ECO:0000256" key="1">
    <source>
        <dbReference type="ARBA" id="ARBA00006153"/>
    </source>
</evidence>
<feature type="binding site" evidence="3">
    <location>
        <position position="365"/>
    </location>
    <ligand>
        <name>Mn(2+)</name>
        <dbReference type="ChEBI" id="CHEBI:29035"/>
        <label>2</label>
    </ligand>
</feature>
<feature type="binding site" evidence="3">
    <location>
        <position position="101"/>
    </location>
    <ligand>
        <name>Mn(2+)</name>
        <dbReference type="ChEBI" id="CHEBI:29035"/>
        <label>2</label>
    </ligand>
</feature>
<dbReference type="SUPFAM" id="SSF55031">
    <property type="entry name" value="Bacterial exopeptidase dimerisation domain"/>
    <property type="match status" value="1"/>
</dbReference>
<dbReference type="Proteomes" id="UP000278222">
    <property type="component" value="Unassembled WGS sequence"/>
</dbReference>
<evidence type="ECO:0000313" key="5">
    <source>
        <dbReference type="EMBL" id="ROP83266.1"/>
    </source>
</evidence>
<dbReference type="GO" id="GO:0016787">
    <property type="term" value="F:hydrolase activity"/>
    <property type="evidence" value="ECO:0007669"/>
    <property type="project" value="UniProtKB-KW"/>
</dbReference>
<evidence type="ECO:0000259" key="4">
    <source>
        <dbReference type="Pfam" id="PF07687"/>
    </source>
</evidence>
<comment type="cofactor">
    <cofactor evidence="3">
        <name>Mn(2+)</name>
        <dbReference type="ChEBI" id="CHEBI:29035"/>
    </cofactor>
    <text evidence="3">The Mn(2+) ion enhances activity.</text>
</comment>
<dbReference type="SUPFAM" id="SSF53187">
    <property type="entry name" value="Zn-dependent exopeptidases"/>
    <property type="match status" value="1"/>
</dbReference>
<dbReference type="Gene3D" id="3.30.70.360">
    <property type="match status" value="1"/>
</dbReference>
<dbReference type="Pfam" id="PF07687">
    <property type="entry name" value="M20_dimer"/>
    <property type="match status" value="1"/>
</dbReference>
<feature type="binding site" evidence="3">
    <location>
        <position position="136"/>
    </location>
    <ligand>
        <name>Mn(2+)</name>
        <dbReference type="ChEBI" id="CHEBI:29035"/>
        <label>2</label>
    </ligand>
</feature>
<keyword evidence="3" id="KW-0479">Metal-binding</keyword>
<protein>
    <submittedName>
        <fullName evidence="5">Hippurate hydrolase</fullName>
    </submittedName>
</protein>
<comment type="similarity">
    <text evidence="1">Belongs to the peptidase M20 family.</text>
</comment>
<dbReference type="PANTHER" id="PTHR11014:SF63">
    <property type="entry name" value="METALLOPEPTIDASE, PUTATIVE (AFU_ORTHOLOGUE AFUA_6G09600)-RELATED"/>
    <property type="match status" value="1"/>
</dbReference>
<dbReference type="NCBIfam" id="TIGR01891">
    <property type="entry name" value="amidohydrolases"/>
    <property type="match status" value="1"/>
</dbReference>
<dbReference type="GO" id="GO:0046872">
    <property type="term" value="F:metal ion binding"/>
    <property type="evidence" value="ECO:0007669"/>
    <property type="project" value="UniProtKB-KW"/>
</dbReference>
<dbReference type="InterPro" id="IPR011650">
    <property type="entry name" value="Peptidase_M20_dimer"/>
</dbReference>
<dbReference type="InterPro" id="IPR002933">
    <property type="entry name" value="Peptidase_M20"/>
</dbReference>
<evidence type="ECO:0000256" key="2">
    <source>
        <dbReference type="ARBA" id="ARBA00022801"/>
    </source>
</evidence>